<organism evidence="8 9">
    <name type="scientific">Paraburkholderia phytofirmans (strain DSM 17436 / LMG 22146 / PsJN)</name>
    <name type="common">Burkholderia phytofirmans</name>
    <dbReference type="NCBI Taxonomy" id="398527"/>
    <lineage>
        <taxon>Bacteria</taxon>
        <taxon>Pseudomonadati</taxon>
        <taxon>Pseudomonadota</taxon>
        <taxon>Betaproteobacteria</taxon>
        <taxon>Burkholderiales</taxon>
        <taxon>Burkholderiaceae</taxon>
        <taxon>Paraburkholderia</taxon>
    </lineage>
</organism>
<comment type="similarity">
    <text evidence="1">Belongs to the enterotoxin A family.</text>
</comment>
<keyword evidence="5" id="KW-0843">Virulence</keyword>
<gene>
    <name evidence="8" type="ordered locus">Bphyt_5460</name>
</gene>
<feature type="compositionally biased region" description="Basic and acidic residues" evidence="7">
    <location>
        <begin position="438"/>
        <end position="452"/>
    </location>
</feature>
<keyword evidence="4" id="KW-0260">Enterotoxin</keyword>
<feature type="region of interest" description="Disordered" evidence="7">
    <location>
        <begin position="410"/>
        <end position="472"/>
    </location>
</feature>
<feature type="region of interest" description="Disordered" evidence="7">
    <location>
        <begin position="94"/>
        <end position="113"/>
    </location>
</feature>
<evidence type="ECO:0000256" key="2">
    <source>
        <dbReference type="ARBA" id="ARBA00022656"/>
    </source>
</evidence>
<dbReference type="SUPFAM" id="SSF56399">
    <property type="entry name" value="ADP-ribosylation"/>
    <property type="match status" value="1"/>
</dbReference>
<evidence type="ECO:0000256" key="4">
    <source>
        <dbReference type="ARBA" id="ARBA00022861"/>
    </source>
</evidence>
<dbReference type="KEGG" id="bpy:Bphyt_5460"/>
<dbReference type="eggNOG" id="ENOG5033C2P">
    <property type="taxonomic scope" value="Bacteria"/>
</dbReference>
<evidence type="ECO:0000256" key="6">
    <source>
        <dbReference type="ARBA" id="ARBA00023157"/>
    </source>
</evidence>
<proteinExistence type="inferred from homology"/>
<evidence type="ECO:0000256" key="5">
    <source>
        <dbReference type="ARBA" id="ARBA00023026"/>
    </source>
</evidence>
<evidence type="ECO:0000313" key="9">
    <source>
        <dbReference type="Proteomes" id="UP000001739"/>
    </source>
</evidence>
<evidence type="ECO:0000256" key="1">
    <source>
        <dbReference type="ARBA" id="ARBA00009092"/>
    </source>
</evidence>
<name>B2TE17_PARPJ</name>
<keyword evidence="6" id="KW-1015">Disulfide bond</keyword>
<dbReference type="Pfam" id="PF01375">
    <property type="entry name" value="Enterotoxin_a"/>
    <property type="match status" value="1"/>
</dbReference>
<feature type="region of interest" description="Disordered" evidence="7">
    <location>
        <begin position="122"/>
        <end position="163"/>
    </location>
</feature>
<sequence>MTTSAIGNGPKNFDDADSSARQGDSSGTQQQAAAEQDARASRRLSGQQPPSLTPSGQRMDQRAHGPSFRISQGSAQTRQDEWDDPARIQGMTSATLNARAPTDQPGPKSSFASTYSRLSLSAATTQRPGIDATADTATGHMVASGTPATGRDKRQTPPTSGPYEQTYHAYMDSAAGENGVSERMLSSAAGQPDVLTDHCAGLVWLTMHEVMAARSHDLRGATDSVYQQLLHPSTRRSLLDEIGRLQMANEEAPPSDVPGYEMRPGGVRMTSAGAVVSDLQRHFSTPLPSRDGLGTAQDTFVDMTLRFPHGDDHAILIQRANRSADYRTDEYQLYDPNYGVFTYRGFDALAAGIKRLYEHGYRQFGGVTGASTTYYADPLTWRPYTGVAPDAHRAMMQNTALRAFGAERTPVLAPTDPGQLPPPPAFDQPGPSGWDGGSHTEFKRSTDAHGPDHPFALFRPSQTSPDQLKKQQGFSVEDTALGNTNLDLHDSIVTGNRAATDGGGYVGTFTGRGTAQERIDATPEKKGYIYYVAPSPNMVDVPGSLGRKHARAPGDGEVAAMGRIDYTQVRGWQKYENGKLGPYIANPDYRWDVYDGTRTAGARPQLAHFSPDDPAWADADHRPFVTPFQQNGKTLYRPNEDPALVQARFYQHANADVSQRVDDQTHHLEYRGPVTIGPEWGNGGSDNRSRLNFTAGYPSIDRSSANRGGDRFRMGDDGRIHLANDDSKVLRIDGDGNAYIGSDPGAGSLNGVFFHAPNGALIHAEDGKLLTEGAMAYTPYVAASHGQSGLIDRQRWTFRDSSGNTVQPPLPLVAFRNSTAGSPDQLRRFYDDPDSALPDGTSHFVTSVPGVKSHEGYKFVSYPDHIAPGDAAVARNWLAAHNAAWLFKDGFYAVASGPDTLEVRTLGGTPVWRAQIDPVTGHETYFMLQNGISSNYEAPPRTWQRVLDNEKRDAALSQRMGQNYM</sequence>
<dbReference type="AlphaFoldDB" id="B2TE17"/>
<evidence type="ECO:0000313" key="8">
    <source>
        <dbReference type="EMBL" id="ACD19818.1"/>
    </source>
</evidence>
<dbReference type="Proteomes" id="UP000001739">
    <property type="component" value="Chromosome 2"/>
</dbReference>
<dbReference type="EMBL" id="CP001053">
    <property type="protein sequence ID" value="ACD19818.1"/>
    <property type="molecule type" value="Genomic_DNA"/>
</dbReference>
<reference evidence="8 9" key="1">
    <citation type="journal article" date="2011" name="J. Bacteriol.">
        <title>Complete genome sequence of the plant growth-promoting endophyte Burkholderia phytofirmans strain PsJN.</title>
        <authorList>
            <person name="Weilharter A."/>
            <person name="Mitter B."/>
            <person name="Shin M.V."/>
            <person name="Chain P.S."/>
            <person name="Nowak J."/>
            <person name="Sessitsch A."/>
        </authorList>
    </citation>
    <scope>NUCLEOTIDE SEQUENCE [LARGE SCALE GENOMIC DNA]</scope>
    <source>
        <strain evidence="9">DSM 17436 / LMG 22146 / PsJN</strain>
    </source>
</reference>
<feature type="compositionally biased region" description="Polar residues" evidence="7">
    <location>
        <begin position="44"/>
        <end position="58"/>
    </location>
</feature>
<evidence type="ECO:0000256" key="3">
    <source>
        <dbReference type="ARBA" id="ARBA00022729"/>
    </source>
</evidence>
<protein>
    <submittedName>
        <fullName evidence="8">Heat-labile enterotoxin A chain</fullName>
    </submittedName>
</protein>
<dbReference type="InterPro" id="IPR001144">
    <property type="entry name" value="Enterotoxin_A"/>
</dbReference>
<accession>B2TE17</accession>
<evidence type="ECO:0000256" key="7">
    <source>
        <dbReference type="SAM" id="MobiDB-lite"/>
    </source>
</evidence>
<keyword evidence="2" id="KW-0800">Toxin</keyword>
<feature type="region of interest" description="Disordered" evidence="7">
    <location>
        <begin position="1"/>
        <end position="83"/>
    </location>
</feature>
<feature type="compositionally biased region" description="Polar residues" evidence="7">
    <location>
        <begin position="19"/>
        <end position="28"/>
    </location>
</feature>
<feature type="compositionally biased region" description="Polar residues" evidence="7">
    <location>
        <begin position="460"/>
        <end position="472"/>
    </location>
</feature>
<keyword evidence="3" id="KW-0732">Signal</keyword>
<dbReference type="HOGENOM" id="CLU_309659_0_0_4"/>
<dbReference type="Gene3D" id="3.90.210.10">
    <property type="entry name" value="Heat-Labile Enterotoxin, subunit A"/>
    <property type="match status" value="1"/>
</dbReference>
<dbReference type="GO" id="GO:0090729">
    <property type="term" value="F:toxin activity"/>
    <property type="evidence" value="ECO:0007669"/>
    <property type="project" value="UniProtKB-KW"/>
</dbReference>
<dbReference type="GO" id="GO:0005615">
    <property type="term" value="C:extracellular space"/>
    <property type="evidence" value="ECO:0007669"/>
    <property type="project" value="InterPro"/>
</dbReference>